<dbReference type="OrthoDB" id="9771198at2"/>
<dbReference type="EMBL" id="OBDY01000042">
    <property type="protein sequence ID" value="SNY72418.1"/>
    <property type="molecule type" value="Genomic_DNA"/>
</dbReference>
<dbReference type="Pfam" id="PF00916">
    <property type="entry name" value="Sulfate_transp"/>
    <property type="match status" value="1"/>
</dbReference>
<feature type="transmembrane region" description="Helical" evidence="5">
    <location>
        <begin position="105"/>
        <end position="123"/>
    </location>
</feature>
<evidence type="ECO:0000313" key="7">
    <source>
        <dbReference type="EMBL" id="SNY72418.1"/>
    </source>
</evidence>
<dbReference type="AlphaFoldDB" id="A0A285KIH9"/>
<accession>A0A285KIH9</accession>
<keyword evidence="8" id="KW-1185">Reference proteome</keyword>
<dbReference type="Pfam" id="PF01740">
    <property type="entry name" value="STAS"/>
    <property type="match status" value="1"/>
</dbReference>
<proteinExistence type="predicted"/>
<organism evidence="7 8">
    <name type="scientific">Paractinoplanes atraurantiacus</name>
    <dbReference type="NCBI Taxonomy" id="1036182"/>
    <lineage>
        <taxon>Bacteria</taxon>
        <taxon>Bacillati</taxon>
        <taxon>Actinomycetota</taxon>
        <taxon>Actinomycetes</taxon>
        <taxon>Micromonosporales</taxon>
        <taxon>Micromonosporaceae</taxon>
        <taxon>Paractinoplanes</taxon>
    </lineage>
</organism>
<dbReference type="PANTHER" id="PTHR11814">
    <property type="entry name" value="SULFATE TRANSPORTER"/>
    <property type="match status" value="1"/>
</dbReference>
<dbReference type="InterPro" id="IPR011547">
    <property type="entry name" value="SLC26A/SulP_dom"/>
</dbReference>
<dbReference type="PROSITE" id="PS50801">
    <property type="entry name" value="STAS"/>
    <property type="match status" value="1"/>
</dbReference>
<comment type="subcellular location">
    <subcellularLocation>
        <location evidence="1">Membrane</location>
        <topology evidence="1">Multi-pass membrane protein</topology>
    </subcellularLocation>
</comment>
<evidence type="ECO:0000256" key="5">
    <source>
        <dbReference type="SAM" id="Phobius"/>
    </source>
</evidence>
<feature type="transmembrane region" description="Helical" evidence="5">
    <location>
        <begin position="135"/>
        <end position="155"/>
    </location>
</feature>
<keyword evidence="4 5" id="KW-0472">Membrane</keyword>
<dbReference type="GO" id="GO:0016020">
    <property type="term" value="C:membrane"/>
    <property type="evidence" value="ECO:0007669"/>
    <property type="project" value="UniProtKB-SubCell"/>
</dbReference>
<dbReference type="Proteomes" id="UP000219612">
    <property type="component" value="Unassembled WGS sequence"/>
</dbReference>
<dbReference type="CDD" id="cd07042">
    <property type="entry name" value="STAS_SulP_like_sulfate_transporter"/>
    <property type="match status" value="1"/>
</dbReference>
<keyword evidence="2 5" id="KW-0812">Transmembrane</keyword>
<evidence type="ECO:0000256" key="1">
    <source>
        <dbReference type="ARBA" id="ARBA00004141"/>
    </source>
</evidence>
<reference evidence="7 8" key="1">
    <citation type="submission" date="2017-09" db="EMBL/GenBank/DDBJ databases">
        <authorList>
            <person name="Ehlers B."/>
            <person name="Leendertz F.H."/>
        </authorList>
    </citation>
    <scope>NUCLEOTIDE SEQUENCE [LARGE SCALE GENOMIC DNA]</scope>
    <source>
        <strain evidence="7 8">CGMCC 4.6857</strain>
    </source>
</reference>
<feature type="domain" description="STAS" evidence="6">
    <location>
        <begin position="429"/>
        <end position="535"/>
    </location>
</feature>
<protein>
    <submittedName>
        <fullName evidence="7">Sulfate permease, SulP family</fullName>
    </submittedName>
</protein>
<keyword evidence="3 5" id="KW-1133">Transmembrane helix</keyword>
<dbReference type="InterPro" id="IPR002645">
    <property type="entry name" value="STAS_dom"/>
</dbReference>
<feature type="transmembrane region" description="Helical" evidence="5">
    <location>
        <begin position="375"/>
        <end position="403"/>
    </location>
</feature>
<evidence type="ECO:0000256" key="2">
    <source>
        <dbReference type="ARBA" id="ARBA00022692"/>
    </source>
</evidence>
<name>A0A285KIH9_9ACTN</name>
<evidence type="ECO:0000256" key="4">
    <source>
        <dbReference type="ARBA" id="ARBA00023136"/>
    </source>
</evidence>
<dbReference type="GO" id="GO:0055085">
    <property type="term" value="P:transmembrane transport"/>
    <property type="evidence" value="ECO:0007669"/>
    <property type="project" value="InterPro"/>
</dbReference>
<evidence type="ECO:0000259" key="6">
    <source>
        <dbReference type="PROSITE" id="PS50801"/>
    </source>
</evidence>
<feature type="transmembrane region" description="Helical" evidence="5">
    <location>
        <begin position="243"/>
        <end position="264"/>
    </location>
</feature>
<dbReference type="Gene3D" id="3.30.750.24">
    <property type="entry name" value="STAS domain"/>
    <property type="match status" value="1"/>
</dbReference>
<feature type="transmembrane region" description="Helical" evidence="5">
    <location>
        <begin position="199"/>
        <end position="223"/>
    </location>
</feature>
<feature type="transmembrane region" description="Helical" evidence="5">
    <location>
        <begin position="175"/>
        <end position="192"/>
    </location>
</feature>
<dbReference type="RefSeq" id="WP_097328772.1">
    <property type="nucleotide sequence ID" value="NZ_OBDY01000042.1"/>
</dbReference>
<evidence type="ECO:0000256" key="3">
    <source>
        <dbReference type="ARBA" id="ARBA00022989"/>
    </source>
</evidence>
<gene>
    <name evidence="7" type="ORF">SAMN05421748_14255</name>
</gene>
<evidence type="ECO:0000313" key="8">
    <source>
        <dbReference type="Proteomes" id="UP000219612"/>
    </source>
</evidence>
<sequence length="554" mass="57580">MTIADVVIAGRARRWVRRVAPRRATIRRDATAGLTGAISGVPDGMAASVLAGVNPVFGLYASIFGPIGGGLTAGTRRMVITTTSAAAVAAGSALSDVPDADRPRALFLLTLMAGALMVLAGLLRLGRYLRFVPHSVMIGFLSGVAVNIVLAQIPILAGTTESGPLALLRHLDRVNAGALAAGLFALVVLVAFRRTRFGAYATLVALIVPSVAVAIFHGSAPVVGSIPGGLPTPVLPRLSDFSFSLLAGAFAVALVVLVQGAGVSESAPNPDKTRADPNRDFVAQGVGNLLAGLFRGQPVGGSVGRTALNVAAGAADRWAAVFSGLWLAVLLLLFSGLVGAVVMSTLAAVLIVAAIGAFRAADLRAIVRTGAISRIAVLATFVSTLFLPVAAAVGVGVALSLLMQLNREAADLRVVRLTPRDDGTFVEQPAPRRLESHEVTLLDVYGSLFYAGARTLQARLPEPAGAERPVVVLRLRGRAMLGATVFAVLSDYARRLAEAGGRLYLTGVDPAVQRQLHRNRTVERVDGVRVFTATDVIGESSLEGYRAAQRWLDS</sequence>
<dbReference type="InterPro" id="IPR001902">
    <property type="entry name" value="SLC26A/SulP_fam"/>
</dbReference>
<dbReference type="InterPro" id="IPR036513">
    <property type="entry name" value="STAS_dom_sf"/>
</dbReference>
<dbReference type="SUPFAM" id="SSF52091">
    <property type="entry name" value="SpoIIaa-like"/>
    <property type="match status" value="1"/>
</dbReference>
<feature type="transmembrane region" description="Helical" evidence="5">
    <location>
        <begin position="325"/>
        <end position="355"/>
    </location>
</feature>